<sequence length="217" mass="23220">MRHEVVEQLISHKLIVIIRVKDPSDIEGIVQCMSDAGVLAVEVTSNTPGYEMAITQLRQQFPHMLIGAGTVTDHRIAKRAIKAGAQFLVTPNTNEAIVRHAHALDVPVVMGAMTPTDIVDASQFNADIIKLFPAGPMGANYLQALAQGPFLDSYFFPVGGIDASNIDAWFDSGASGVGIGGSLAQPVYSPQQAEQLTRNVSEIVAKINAKELTRKAS</sequence>
<accession>A0ABN4YGH6</accession>
<organism evidence="6 7">
    <name type="scientific">Shewanella japonica</name>
    <dbReference type="NCBI Taxonomy" id="93973"/>
    <lineage>
        <taxon>Bacteria</taxon>
        <taxon>Pseudomonadati</taxon>
        <taxon>Pseudomonadota</taxon>
        <taxon>Gammaproteobacteria</taxon>
        <taxon>Alteromonadales</taxon>
        <taxon>Shewanellaceae</taxon>
        <taxon>Shewanella</taxon>
    </lineage>
</organism>
<evidence type="ECO:0000256" key="1">
    <source>
        <dbReference type="ARBA" id="ARBA00004761"/>
    </source>
</evidence>
<keyword evidence="7" id="KW-1185">Reference proteome</keyword>
<proteinExistence type="inferred from homology"/>
<dbReference type="RefSeq" id="WP_080915623.1">
    <property type="nucleotide sequence ID" value="NZ_CANMJJ010000023.1"/>
</dbReference>
<keyword evidence="4" id="KW-0456">Lyase</keyword>
<name>A0ABN4YGH6_9GAMM</name>
<dbReference type="InterPro" id="IPR000887">
    <property type="entry name" value="Aldlse_KDPG_KHG"/>
</dbReference>
<evidence type="ECO:0000256" key="5">
    <source>
        <dbReference type="ARBA" id="ARBA00023277"/>
    </source>
</evidence>
<dbReference type="EMBL" id="CP020472">
    <property type="protein sequence ID" value="ARD22207.1"/>
    <property type="molecule type" value="Genomic_DNA"/>
</dbReference>
<evidence type="ECO:0000256" key="4">
    <source>
        <dbReference type="ARBA" id="ARBA00023239"/>
    </source>
</evidence>
<reference evidence="6 7" key="1">
    <citation type="submission" date="2017-03" db="EMBL/GenBank/DDBJ databases">
        <title>Genome sequencing of Shewanella japonica KCTC 22435.</title>
        <authorList>
            <person name="Kim K.M."/>
        </authorList>
    </citation>
    <scope>NUCLEOTIDE SEQUENCE [LARGE SCALE GENOMIC DNA]</scope>
    <source>
        <strain evidence="6 7">KCTC 22435</strain>
    </source>
</reference>
<dbReference type="PANTHER" id="PTHR30246:SF1">
    <property type="entry name" value="2-DEHYDRO-3-DEOXY-6-PHOSPHOGALACTONATE ALDOLASE-RELATED"/>
    <property type="match status" value="1"/>
</dbReference>
<comment type="pathway">
    <text evidence="1">Carbohydrate acid metabolism.</text>
</comment>
<dbReference type="InterPro" id="IPR013785">
    <property type="entry name" value="Aldolase_TIM"/>
</dbReference>
<keyword evidence="5" id="KW-0119">Carbohydrate metabolism</keyword>
<comment type="subunit">
    <text evidence="3">Homotrimer.</text>
</comment>
<evidence type="ECO:0000313" key="7">
    <source>
        <dbReference type="Proteomes" id="UP000191820"/>
    </source>
</evidence>
<dbReference type="SUPFAM" id="SSF51569">
    <property type="entry name" value="Aldolase"/>
    <property type="match status" value="1"/>
</dbReference>
<evidence type="ECO:0000256" key="2">
    <source>
        <dbReference type="ARBA" id="ARBA00006906"/>
    </source>
</evidence>
<dbReference type="CDD" id="cd00452">
    <property type="entry name" value="KDPG_aldolase"/>
    <property type="match status" value="1"/>
</dbReference>
<evidence type="ECO:0000256" key="3">
    <source>
        <dbReference type="ARBA" id="ARBA00011233"/>
    </source>
</evidence>
<evidence type="ECO:0000313" key="6">
    <source>
        <dbReference type="EMBL" id="ARD22207.1"/>
    </source>
</evidence>
<dbReference type="Gene3D" id="3.20.20.70">
    <property type="entry name" value="Aldolase class I"/>
    <property type="match status" value="1"/>
</dbReference>
<gene>
    <name evidence="6" type="ORF">SJ2017_1904</name>
</gene>
<comment type="similarity">
    <text evidence="2">Belongs to the KHG/KDPG aldolase family.</text>
</comment>
<protein>
    <submittedName>
        <fullName evidence="6">2-dehydro-3-deoxyphosphogluconate aldolase</fullName>
    </submittedName>
</protein>
<dbReference type="Proteomes" id="UP000191820">
    <property type="component" value="Chromosome"/>
</dbReference>
<dbReference type="Pfam" id="PF01081">
    <property type="entry name" value="Aldolase"/>
    <property type="match status" value="1"/>
</dbReference>
<dbReference type="PANTHER" id="PTHR30246">
    <property type="entry name" value="2-KETO-3-DEOXY-6-PHOSPHOGLUCONATE ALDOLASE"/>
    <property type="match status" value="1"/>
</dbReference>